<protein>
    <submittedName>
        <fullName evidence="1">Uncharacterized protein</fullName>
    </submittedName>
</protein>
<sequence>MSFDGAIIERQGLRFAAVAVKPHVLGYSGACEEAAAKYAPYFPGLPIVLMSQNADGVPKYCGDADCLASLSALGPASIPWQTYPFVPNKELALR</sequence>
<evidence type="ECO:0000313" key="1">
    <source>
        <dbReference type="EMBL" id="QDH23119.1"/>
    </source>
</evidence>
<keyword evidence="2" id="KW-1185">Reference proteome</keyword>
<dbReference type="RefSeq" id="WP_141449656.1">
    <property type="nucleotide sequence ID" value="NZ_CP041217.1"/>
</dbReference>
<gene>
    <name evidence="1" type="ORF">FFV09_21020</name>
</gene>
<dbReference type="Proteomes" id="UP000316968">
    <property type="component" value="Chromosome"/>
</dbReference>
<evidence type="ECO:0000313" key="2">
    <source>
        <dbReference type="Proteomes" id="UP000316968"/>
    </source>
</evidence>
<dbReference type="AlphaFoldDB" id="A0A4Y6UZE0"/>
<proteinExistence type="predicted"/>
<reference evidence="1 2" key="1">
    <citation type="submission" date="2019-06" db="EMBL/GenBank/DDBJ databases">
        <title>Saccharibacillus brassicae sp. nov., an endophytic bacterium isolated from Chinese cabbage seeds (Brassica pekinensis).</title>
        <authorList>
            <person name="Jiang L."/>
            <person name="Lee J."/>
            <person name="Kim S.W."/>
        </authorList>
    </citation>
    <scope>NUCLEOTIDE SEQUENCE [LARGE SCALE GENOMIC DNA]</scope>
    <source>
        <strain evidence="2">KCTC 43072 / ATSA2</strain>
    </source>
</reference>
<dbReference type="EMBL" id="CP041217">
    <property type="protein sequence ID" value="QDH23119.1"/>
    <property type="molecule type" value="Genomic_DNA"/>
</dbReference>
<dbReference type="OrthoDB" id="960855at2"/>
<name>A0A4Y6UZE0_SACBS</name>
<organism evidence="1 2">
    <name type="scientific">Saccharibacillus brassicae</name>
    <dbReference type="NCBI Taxonomy" id="2583377"/>
    <lineage>
        <taxon>Bacteria</taxon>
        <taxon>Bacillati</taxon>
        <taxon>Bacillota</taxon>
        <taxon>Bacilli</taxon>
        <taxon>Bacillales</taxon>
        <taxon>Paenibacillaceae</taxon>
        <taxon>Saccharibacillus</taxon>
    </lineage>
</organism>
<accession>A0A4Y6UZE0</accession>
<dbReference type="KEGG" id="saca:FFV09_21020"/>